<dbReference type="PATRIC" id="fig|1346330.5.peg.2298"/>
<reference evidence="7 8" key="1">
    <citation type="journal article" date="2013" name="Genome Announc.">
        <title>The Draft Genome Sequence of Sphingomonas paucimobilis Strain HER1398 (Proteobacteria), Host to the Giant PAU Phage, Indicates That It Is a Member of the Genus Sphingobacterium (Bacteroidetes).</title>
        <authorList>
            <person name="White R.A.III."/>
            <person name="Suttle C.A."/>
        </authorList>
    </citation>
    <scope>NUCLEOTIDE SEQUENCE [LARGE SCALE GENOMIC DNA]</scope>
    <source>
        <strain evidence="7 8">HER1398</strain>
    </source>
</reference>
<evidence type="ECO:0000256" key="3">
    <source>
        <dbReference type="ARBA" id="ARBA00022670"/>
    </source>
</evidence>
<dbReference type="Proteomes" id="UP000016584">
    <property type="component" value="Unassembled WGS sequence"/>
</dbReference>
<organism evidence="7 8">
    <name type="scientific">Sphingobacterium paucimobilis HER1398</name>
    <dbReference type="NCBI Taxonomy" id="1346330"/>
    <lineage>
        <taxon>Bacteria</taxon>
        <taxon>Pseudomonadati</taxon>
        <taxon>Bacteroidota</taxon>
        <taxon>Sphingobacteriia</taxon>
        <taxon>Sphingobacteriales</taxon>
        <taxon>Sphingobacteriaceae</taxon>
        <taxon>Sphingobacterium</taxon>
    </lineage>
</organism>
<name>U2HUL0_9SPHI</name>
<dbReference type="PRINTS" id="PR00481">
    <property type="entry name" value="LAMNOPPTDASE"/>
</dbReference>
<dbReference type="PANTHER" id="PTHR11963">
    <property type="entry name" value="LEUCINE AMINOPEPTIDASE-RELATED"/>
    <property type="match status" value="1"/>
</dbReference>
<keyword evidence="2" id="KW-0031">Aminopeptidase</keyword>
<evidence type="ECO:0000256" key="1">
    <source>
        <dbReference type="ARBA" id="ARBA00009528"/>
    </source>
</evidence>
<keyword evidence="4" id="KW-0378">Hydrolase</keyword>
<sequence>MADNYLHLDVVGHAGKETVPPEMDSLIFLTERGQAQRLGASPALLARMEKAFFGDSPQTFSVSGHRCTAMVVAPDKELETLRLAGASAYRLIRKHRMHALRIKGLHVLEKKERYAILEGMILSSYSFDKYKTEKDKDTVIAHLPARLFSQADLQELKILTEAISLTKTLVNEPPNAMNAEQFAREVQAAGKRFGFDTEILKKSEIEVLGMGGLLAVNRGSTVSPTFSVMQYRPAGAINEKPIVLVGKGVMFDTGGYSVKVGGNMISMKSDMAGGAAVLGTMTAIAGNRLPYYVVGLVPATDNKIAPDALVVDDVIRMMDGITVEVQNTDAEGRLILADALTYAKRFDPDLVIDMATLTGASAAITGPYGIAVLGNDQIQIDALKGIGEEVYERLLQLPLWKEFRELLKSSVADRSNLGGPIGGVSTSAVFLEHFTDYPWIHLDIAGAAFVKEAKGYRQKGATAVPVRLLYEFVKSRIKRR</sequence>
<dbReference type="STRING" id="1346330.M472_09290"/>
<dbReference type="PROSITE" id="PS00631">
    <property type="entry name" value="CYTOSOL_AP"/>
    <property type="match status" value="1"/>
</dbReference>
<dbReference type="Pfam" id="PF00883">
    <property type="entry name" value="Peptidase_M17"/>
    <property type="match status" value="1"/>
</dbReference>
<dbReference type="GO" id="GO:0005737">
    <property type="term" value="C:cytoplasm"/>
    <property type="evidence" value="ECO:0007669"/>
    <property type="project" value="InterPro"/>
</dbReference>
<dbReference type="RefSeq" id="WP_021070458.1">
    <property type="nucleotide sequence ID" value="NZ_ATDL01000015.1"/>
</dbReference>
<dbReference type="InterPro" id="IPR011356">
    <property type="entry name" value="Leucine_aapep/pepB"/>
</dbReference>
<keyword evidence="8" id="KW-1185">Reference proteome</keyword>
<accession>U2HUL0</accession>
<dbReference type="Gene3D" id="3.40.220.10">
    <property type="entry name" value="Leucine Aminopeptidase, subunit E, domain 1"/>
    <property type="match status" value="1"/>
</dbReference>
<dbReference type="eggNOG" id="COG0260">
    <property type="taxonomic scope" value="Bacteria"/>
</dbReference>
<protein>
    <recommendedName>
        <fullName evidence="6">Cytosol aminopeptidase domain-containing protein</fullName>
    </recommendedName>
</protein>
<evidence type="ECO:0000256" key="4">
    <source>
        <dbReference type="ARBA" id="ARBA00022801"/>
    </source>
</evidence>
<keyword evidence="5" id="KW-0464">Manganese</keyword>
<feature type="domain" description="Cytosol aminopeptidase" evidence="6">
    <location>
        <begin position="327"/>
        <end position="334"/>
    </location>
</feature>
<dbReference type="InterPro" id="IPR000819">
    <property type="entry name" value="Peptidase_M17_C"/>
</dbReference>
<comment type="similarity">
    <text evidence="1">Belongs to the peptidase M17 family.</text>
</comment>
<evidence type="ECO:0000259" key="6">
    <source>
        <dbReference type="PROSITE" id="PS00631"/>
    </source>
</evidence>
<gene>
    <name evidence="7" type="ORF">M472_09290</name>
</gene>
<dbReference type="Gene3D" id="3.40.630.10">
    <property type="entry name" value="Zn peptidases"/>
    <property type="match status" value="1"/>
</dbReference>
<dbReference type="GO" id="GO:0030145">
    <property type="term" value="F:manganese ion binding"/>
    <property type="evidence" value="ECO:0007669"/>
    <property type="project" value="InterPro"/>
</dbReference>
<proteinExistence type="inferred from homology"/>
<dbReference type="AlphaFoldDB" id="U2HUL0"/>
<dbReference type="SUPFAM" id="SSF53187">
    <property type="entry name" value="Zn-dependent exopeptidases"/>
    <property type="match status" value="1"/>
</dbReference>
<dbReference type="SUPFAM" id="SSF52949">
    <property type="entry name" value="Macro domain-like"/>
    <property type="match status" value="1"/>
</dbReference>
<dbReference type="CDD" id="cd00433">
    <property type="entry name" value="Peptidase_M17"/>
    <property type="match status" value="1"/>
</dbReference>
<dbReference type="EMBL" id="ATDL01000015">
    <property type="protein sequence ID" value="ERJ58965.1"/>
    <property type="molecule type" value="Genomic_DNA"/>
</dbReference>
<evidence type="ECO:0000256" key="2">
    <source>
        <dbReference type="ARBA" id="ARBA00022438"/>
    </source>
</evidence>
<dbReference type="PANTHER" id="PTHR11963:SF23">
    <property type="entry name" value="CYTOSOL AMINOPEPTIDASE"/>
    <property type="match status" value="1"/>
</dbReference>
<comment type="caution">
    <text evidence="7">The sequence shown here is derived from an EMBL/GenBank/DDBJ whole genome shotgun (WGS) entry which is preliminary data.</text>
</comment>
<dbReference type="InterPro" id="IPR043472">
    <property type="entry name" value="Macro_dom-like"/>
</dbReference>
<dbReference type="OrthoDB" id="9809354at2"/>
<evidence type="ECO:0000313" key="8">
    <source>
        <dbReference type="Proteomes" id="UP000016584"/>
    </source>
</evidence>
<dbReference type="GO" id="GO:0006508">
    <property type="term" value="P:proteolysis"/>
    <property type="evidence" value="ECO:0007669"/>
    <property type="project" value="UniProtKB-KW"/>
</dbReference>
<evidence type="ECO:0000256" key="5">
    <source>
        <dbReference type="ARBA" id="ARBA00023211"/>
    </source>
</evidence>
<keyword evidence="3" id="KW-0645">Protease</keyword>
<evidence type="ECO:0000313" key="7">
    <source>
        <dbReference type="EMBL" id="ERJ58965.1"/>
    </source>
</evidence>
<dbReference type="GO" id="GO:0070006">
    <property type="term" value="F:metalloaminopeptidase activity"/>
    <property type="evidence" value="ECO:0007669"/>
    <property type="project" value="InterPro"/>
</dbReference>